<proteinExistence type="predicted"/>
<comment type="caution">
    <text evidence="3">The sequence shown here is derived from an EMBL/GenBank/DDBJ whole genome shotgun (WGS) entry which is preliminary data.</text>
</comment>
<dbReference type="Proteomes" id="UP000182089">
    <property type="component" value="Unassembled WGS sequence"/>
</dbReference>
<feature type="region of interest" description="Disordered" evidence="1">
    <location>
        <begin position="395"/>
        <end position="418"/>
    </location>
</feature>
<dbReference type="InterPro" id="IPR058660">
    <property type="entry name" value="WHD_DnaB"/>
</dbReference>
<dbReference type="Pfam" id="PF25888">
    <property type="entry name" value="WHD_DnaB"/>
    <property type="match status" value="1"/>
</dbReference>
<evidence type="ECO:0000256" key="1">
    <source>
        <dbReference type="SAM" id="MobiDB-lite"/>
    </source>
</evidence>
<keyword evidence="3" id="KW-0378">Hydrolase</keyword>
<keyword evidence="3" id="KW-0067">ATP-binding</keyword>
<evidence type="ECO:0000313" key="3">
    <source>
        <dbReference type="EMBL" id="SEM40872.1"/>
    </source>
</evidence>
<dbReference type="GO" id="GO:0004386">
    <property type="term" value="F:helicase activity"/>
    <property type="evidence" value="ECO:0007669"/>
    <property type="project" value="UniProtKB-KW"/>
</dbReference>
<protein>
    <submittedName>
        <fullName evidence="3">Replicative DNA helicase loader DnaB</fullName>
    </submittedName>
</protein>
<evidence type="ECO:0000313" key="4">
    <source>
        <dbReference type="Proteomes" id="UP000182089"/>
    </source>
</evidence>
<dbReference type="EMBL" id="FOCC01000002">
    <property type="protein sequence ID" value="SEM40872.1"/>
    <property type="molecule type" value="Genomic_DNA"/>
</dbReference>
<reference evidence="3 4" key="1">
    <citation type="submission" date="2016-10" db="EMBL/GenBank/DDBJ databases">
        <authorList>
            <person name="Varghese N."/>
            <person name="Submissions S."/>
        </authorList>
    </citation>
    <scope>NUCLEOTIDE SEQUENCE [LARGE SCALE GENOMIC DNA]</scope>
    <source>
        <strain evidence="3 4">WC1T17</strain>
    </source>
</reference>
<sequence>MDNGLKLLSPKDGYIAYLQAEKSEVSVTLLAELYQPVMGVQAFATYFTLVDQSQKKPLLSERKLLGDLLCQLDMEVPTFYATCSKLEALGLLRTFEKNDNLGRVFIYQLLLPQDGPHFFADAILAGILYEMVGENRFKRLKNRFSPPDFKHGGRELTKNFMDVFNLSSQQLFKPSEVKAAFEPQPLITQNEVSLDLQYLKQLLNSSYLGTEDVLGHLDDLKAAKLLYNLDEAAMVALLERCFNVANNRVDFVLFNKKLKQEFQIKVKQLNVKRQSPATMKPDLNQEQLTQTDQQLAQACAYYTPLEFLALLKKEQGGYVSTLENYVVSQMVKSQILPNAVINVVMHYLLVDEDNDLLTSKVGNRFEALCSRLAKKKIDTPQKAMIYLKQAQKNKPLPTKPTYKNKQTRPVVQKERPTDWKKIAQQNAAKVTPDMMQEKLANLEKLRQELQDDE</sequence>
<gene>
    <name evidence="3" type="ORF">SAMN05216431_102112</name>
</gene>
<keyword evidence="3" id="KW-0347">Helicase</keyword>
<name>A0ABY1A9N5_9LACO</name>
<organism evidence="3 4">
    <name type="scientific">Ligilactobacillus ruminis</name>
    <dbReference type="NCBI Taxonomy" id="1623"/>
    <lineage>
        <taxon>Bacteria</taxon>
        <taxon>Bacillati</taxon>
        <taxon>Bacillota</taxon>
        <taxon>Bacilli</taxon>
        <taxon>Lactobacillales</taxon>
        <taxon>Lactobacillaceae</taxon>
        <taxon>Ligilactobacillus</taxon>
    </lineage>
</organism>
<keyword evidence="3" id="KW-0547">Nucleotide-binding</keyword>
<feature type="domain" description="Replicative helicase loading/DNA remodeling protein DnaB N-terminal winged helix" evidence="2">
    <location>
        <begin position="10"/>
        <end position="237"/>
    </location>
</feature>
<accession>A0ABY1A9N5</accession>
<evidence type="ECO:0000259" key="2">
    <source>
        <dbReference type="Pfam" id="PF25888"/>
    </source>
</evidence>